<dbReference type="Pfam" id="PF00436">
    <property type="entry name" value="SSB"/>
    <property type="match status" value="1"/>
</dbReference>
<sequence length="145" mass="15634">MFETTVAVVGTVLTEPKIRETSRGERVVSFRLAGNSRRYDKEAERWVDGDRLVVTVNCWRRVADGVIGVVGKTTPVLVSGRLHTREYESAAGWRTAVEVEAAAVGLDLARGNRFPGSADRLAAELDAVQGESGVDRPRPAAARGG</sequence>
<dbReference type="PROSITE" id="PS50935">
    <property type="entry name" value="SSB"/>
    <property type="match status" value="1"/>
</dbReference>
<comment type="caution">
    <text evidence="3">The sequence shown here is derived from an EMBL/GenBank/DDBJ whole genome shotgun (WGS) entry which is preliminary data.</text>
</comment>
<dbReference type="Proteomes" id="UP000580474">
    <property type="component" value="Unassembled WGS sequence"/>
</dbReference>
<evidence type="ECO:0000313" key="4">
    <source>
        <dbReference type="Proteomes" id="UP000580474"/>
    </source>
</evidence>
<dbReference type="CDD" id="cd04496">
    <property type="entry name" value="SSB_OBF"/>
    <property type="match status" value="1"/>
</dbReference>
<name>A0A840N6V3_9PSEU</name>
<dbReference type="SUPFAM" id="SSF50249">
    <property type="entry name" value="Nucleic acid-binding proteins"/>
    <property type="match status" value="1"/>
</dbReference>
<organism evidence="3 4">
    <name type="scientific">Saccharopolyspora gloriosae</name>
    <dbReference type="NCBI Taxonomy" id="455344"/>
    <lineage>
        <taxon>Bacteria</taxon>
        <taxon>Bacillati</taxon>
        <taxon>Actinomycetota</taxon>
        <taxon>Actinomycetes</taxon>
        <taxon>Pseudonocardiales</taxon>
        <taxon>Pseudonocardiaceae</taxon>
        <taxon>Saccharopolyspora</taxon>
    </lineage>
</organism>
<dbReference type="Gene3D" id="2.40.50.140">
    <property type="entry name" value="Nucleic acid-binding proteins"/>
    <property type="match status" value="1"/>
</dbReference>
<proteinExistence type="predicted"/>
<evidence type="ECO:0000256" key="1">
    <source>
        <dbReference type="ARBA" id="ARBA00023125"/>
    </source>
</evidence>
<keyword evidence="4" id="KW-1185">Reference proteome</keyword>
<protein>
    <submittedName>
        <fullName evidence="3">Single-strand DNA-binding protein</fullName>
    </submittedName>
</protein>
<dbReference type="InterPro" id="IPR012340">
    <property type="entry name" value="NA-bd_OB-fold"/>
</dbReference>
<evidence type="ECO:0000256" key="2">
    <source>
        <dbReference type="PROSITE-ProRule" id="PRU00252"/>
    </source>
</evidence>
<keyword evidence="1 2" id="KW-0238">DNA-binding</keyword>
<dbReference type="RefSeq" id="WP_184477545.1">
    <property type="nucleotide sequence ID" value="NZ_JACHIV010000001.1"/>
</dbReference>
<reference evidence="3 4" key="1">
    <citation type="submission" date="2020-08" db="EMBL/GenBank/DDBJ databases">
        <title>Sequencing the genomes of 1000 actinobacteria strains.</title>
        <authorList>
            <person name="Klenk H.-P."/>
        </authorList>
    </citation>
    <scope>NUCLEOTIDE SEQUENCE [LARGE SCALE GENOMIC DNA]</scope>
    <source>
        <strain evidence="3 4">DSM 45582</strain>
    </source>
</reference>
<dbReference type="AlphaFoldDB" id="A0A840N6V3"/>
<dbReference type="InterPro" id="IPR000424">
    <property type="entry name" value="Primosome_PriB/ssb"/>
</dbReference>
<gene>
    <name evidence="3" type="ORF">BJ969_000874</name>
</gene>
<accession>A0A840N6V3</accession>
<dbReference type="EMBL" id="JACHIV010000001">
    <property type="protein sequence ID" value="MBB5067786.1"/>
    <property type="molecule type" value="Genomic_DNA"/>
</dbReference>
<evidence type="ECO:0000313" key="3">
    <source>
        <dbReference type="EMBL" id="MBB5067786.1"/>
    </source>
</evidence>
<dbReference type="GO" id="GO:0003697">
    <property type="term" value="F:single-stranded DNA binding"/>
    <property type="evidence" value="ECO:0007669"/>
    <property type="project" value="InterPro"/>
</dbReference>